<evidence type="ECO:0000313" key="1">
    <source>
        <dbReference type="EMBL" id="ADX68222.1"/>
    </source>
</evidence>
<dbReference type="EMBL" id="CP002455">
    <property type="protein sequence ID" value="ADX68222.1"/>
    <property type="molecule type" value="Genomic_DNA"/>
</dbReference>
<organism evidence="1 2">
    <name type="scientific">Weeksella virosa (strain ATCC 43766 / DSM 16922 / JCM 21250 / CCUG 30538 / CDC 9751 / IAM 14551 / NBRC 16016 / NCTC 11634 / CL345/78)</name>
    <dbReference type="NCBI Taxonomy" id="865938"/>
    <lineage>
        <taxon>Bacteria</taxon>
        <taxon>Pseudomonadati</taxon>
        <taxon>Bacteroidota</taxon>
        <taxon>Flavobacteriia</taxon>
        <taxon>Flavobacteriales</taxon>
        <taxon>Weeksellaceae</taxon>
        <taxon>Weeksella</taxon>
    </lineage>
</organism>
<dbReference type="eggNOG" id="COG1819">
    <property type="taxonomic scope" value="Bacteria"/>
</dbReference>
<dbReference type="RefSeq" id="WP_013598611.1">
    <property type="nucleotide sequence ID" value="NC_015144.1"/>
</dbReference>
<gene>
    <name evidence="1" type="ordered locus">Weevi_1522</name>
</gene>
<keyword evidence="2" id="KW-1185">Reference proteome</keyword>
<dbReference type="HOGENOM" id="CLU_048991_0_0_10"/>
<protein>
    <submittedName>
        <fullName evidence="1">Glycosyltransferase-distantly-related protein</fullName>
    </submittedName>
</protein>
<proteinExistence type="predicted"/>
<name>F0NZ05_WEEVC</name>
<dbReference type="OrthoDB" id="9793805at2"/>
<accession>F0NZ05</accession>
<reference evidence="2" key="2">
    <citation type="journal article" date="2011" name="Stand. Genomic Sci.">
        <title>Complete genome sequence of Weeksella virosa type strain (9751T).</title>
        <authorList>
            <person name="Lang E."/>
            <person name="Teshima H."/>
            <person name="Lucas S."/>
            <person name="Lapidus A."/>
            <person name="Hammon N."/>
            <person name="Deshpande S."/>
            <person name="Nolan M."/>
            <person name="Cheng J."/>
            <person name="Pitluck S."/>
            <person name="Liolios K."/>
            <person name="Pagani I."/>
            <person name="Mikhailova N."/>
            <person name="Ivanova N."/>
            <person name="Mavromatis K."/>
            <person name="Pati A."/>
            <person name="Tapia R."/>
            <person name="Han C."/>
            <person name="Goodwin L."/>
            <person name="Chen A."/>
            <person name="Palaniappan K."/>
            <person name="Land M."/>
            <person name="Hauser L."/>
            <person name="Chang Y."/>
            <person name="Jeffries C."/>
            <person name="Brambilla E."/>
            <person name="Kopitz M."/>
            <person name="Rohde M."/>
            <person name="Goker M."/>
            <person name="Tindall B."/>
            <person name="Detter J."/>
            <person name="Woyke T."/>
            <person name="Bristow J."/>
            <person name="Eisen J."/>
            <person name="Markowitz V."/>
            <person name="Hugenholtz P."/>
            <person name="Klenk H."/>
            <person name="Kyrpides N."/>
        </authorList>
    </citation>
    <scope>NUCLEOTIDE SEQUENCE [LARGE SCALE GENOMIC DNA]</scope>
    <source>
        <strain evidence="2">ATCC 43766 / DSM 16922 / JCM 21250 / NBRC 16016 / NCTC 11634 / CL345/78</strain>
    </source>
</reference>
<evidence type="ECO:0000313" key="2">
    <source>
        <dbReference type="Proteomes" id="UP000008641"/>
    </source>
</evidence>
<dbReference type="KEGG" id="wvi:Weevi_1522"/>
<sequence>MKILYALQATGNGHLARANVLIPKLQEFLPVDVLVSGTNAQLKGTFEYKKYQGISLFYSGNGGLDFMKIVQKNSFSTFAKNIRRCKIKDYSLVINDFEPITAWASKLQNVPTLALSHQWAVKHTSSPKPKQNDFFAQIILEKYAPSREGIGFHFKSYHSSIYLPLLREQIVAQKSSYDHYYLVYLPSYHHDELISFFQRFPSTRFVIFSPMTKTSFSNSQIEVRPIDGDLFIEKLLHCEGVICNAGFELPSEALYLKKKLYVIPIAKQYEQLCNYTALKKMGVDGNLHLDQAEIASWLKKNAITNFSWEDQTDKVIGKVLQTISKLPTIR</sequence>
<dbReference type="AlphaFoldDB" id="F0NZ05"/>
<reference evidence="1 2" key="1">
    <citation type="journal article" date="2011" name="Stand. Genomic Sci.">
        <title>Complete genome sequence of Weeksella virosa type strain (9751).</title>
        <authorList>
            <person name="Lang E."/>
            <person name="Teshima H."/>
            <person name="Lucas S."/>
            <person name="Lapidus A."/>
            <person name="Hammon N."/>
            <person name="Deshpande S."/>
            <person name="Nolan M."/>
            <person name="Cheng J.F."/>
            <person name="Pitluck S."/>
            <person name="Liolios K."/>
            <person name="Pagani I."/>
            <person name="Mikhailova N."/>
            <person name="Ivanova N."/>
            <person name="Mavromatis K."/>
            <person name="Pati A."/>
            <person name="Tapia R."/>
            <person name="Han C."/>
            <person name="Goodwin L."/>
            <person name="Chen A."/>
            <person name="Palaniappan K."/>
            <person name="Land M."/>
            <person name="Hauser L."/>
            <person name="Chang Y.J."/>
            <person name="Jeffries C.D."/>
            <person name="Brambilla E.M."/>
            <person name="Kopitz M."/>
            <person name="Rohde M."/>
            <person name="Goker M."/>
            <person name="Tindall B.J."/>
            <person name="Detter J.C."/>
            <person name="Woyke T."/>
            <person name="Bristow J."/>
            <person name="Eisen J.A."/>
            <person name="Markowitz V."/>
            <person name="Hugenholtz P."/>
            <person name="Klenk H.P."/>
            <person name="Kyrpides N.C."/>
        </authorList>
    </citation>
    <scope>NUCLEOTIDE SEQUENCE [LARGE SCALE GENOMIC DNA]</scope>
    <source>
        <strain evidence="2">ATCC 43766 / DSM 16922 / JCM 21250 / NBRC 16016 / NCTC 11634 / CL345/78</strain>
    </source>
</reference>
<dbReference type="Pfam" id="PF13528">
    <property type="entry name" value="Glyco_trans_1_3"/>
    <property type="match status" value="1"/>
</dbReference>
<dbReference type="STRING" id="865938.Weevi_1522"/>
<dbReference type="Proteomes" id="UP000008641">
    <property type="component" value="Chromosome"/>
</dbReference>